<reference evidence="2 3" key="1">
    <citation type="submission" date="2023-03" db="EMBL/GenBank/DDBJ databases">
        <title>High recombination rates correlate with genetic variation in Cardiocondyla obscurior ants.</title>
        <authorList>
            <person name="Errbii M."/>
        </authorList>
    </citation>
    <scope>NUCLEOTIDE SEQUENCE [LARGE SCALE GENOMIC DNA]</scope>
    <source>
        <strain evidence="2">Alpha-2009</strain>
        <tissue evidence="2">Whole body</tissue>
    </source>
</reference>
<evidence type="ECO:0000256" key="1">
    <source>
        <dbReference type="SAM" id="Coils"/>
    </source>
</evidence>
<feature type="coiled-coil region" evidence="1">
    <location>
        <begin position="68"/>
        <end position="112"/>
    </location>
</feature>
<organism evidence="2 3">
    <name type="scientific">Cardiocondyla obscurior</name>
    <dbReference type="NCBI Taxonomy" id="286306"/>
    <lineage>
        <taxon>Eukaryota</taxon>
        <taxon>Metazoa</taxon>
        <taxon>Ecdysozoa</taxon>
        <taxon>Arthropoda</taxon>
        <taxon>Hexapoda</taxon>
        <taxon>Insecta</taxon>
        <taxon>Pterygota</taxon>
        <taxon>Neoptera</taxon>
        <taxon>Endopterygota</taxon>
        <taxon>Hymenoptera</taxon>
        <taxon>Apocrita</taxon>
        <taxon>Aculeata</taxon>
        <taxon>Formicoidea</taxon>
        <taxon>Formicidae</taxon>
        <taxon>Myrmicinae</taxon>
        <taxon>Cardiocondyla</taxon>
    </lineage>
</organism>
<protein>
    <submittedName>
        <fullName evidence="2">Uncharacterized protein</fullName>
    </submittedName>
</protein>
<keyword evidence="3" id="KW-1185">Reference proteome</keyword>
<dbReference type="AlphaFoldDB" id="A0AAW2G209"/>
<dbReference type="Proteomes" id="UP001430953">
    <property type="component" value="Unassembled WGS sequence"/>
</dbReference>
<evidence type="ECO:0000313" key="3">
    <source>
        <dbReference type="Proteomes" id="UP001430953"/>
    </source>
</evidence>
<dbReference type="EMBL" id="JADYXP020000007">
    <property type="protein sequence ID" value="KAL0121094.1"/>
    <property type="molecule type" value="Genomic_DNA"/>
</dbReference>
<keyword evidence="1" id="KW-0175">Coiled coil</keyword>
<proteinExistence type="predicted"/>
<evidence type="ECO:0000313" key="2">
    <source>
        <dbReference type="EMBL" id="KAL0121094.1"/>
    </source>
</evidence>
<gene>
    <name evidence="2" type="ORF">PUN28_008666</name>
</gene>
<sequence>MEATVDEHKSNLNDELNPKTVHKRRSLVFQTRVSHVCDKDINKVSTGERNLTLDKNQEKHNAKNKVEAFNLKEYIEKLEQERDNWQQEYRNRRAQRKRLAKQKADLKRQEQVFDINLLSEAEKTFILTRPNYEHMYKNSLKLQDVELKISFLNRHIHKLNQKFMKIMENNIKETTIDIIKRSKT</sequence>
<comment type="caution">
    <text evidence="2">The sequence shown here is derived from an EMBL/GenBank/DDBJ whole genome shotgun (WGS) entry which is preliminary data.</text>
</comment>
<name>A0AAW2G209_9HYME</name>
<accession>A0AAW2G209</accession>